<reference evidence="1" key="1">
    <citation type="submission" date="2021-05" db="EMBL/GenBank/DDBJ databases">
        <authorList>
            <person name="Scholz U."/>
            <person name="Mascher M."/>
            <person name="Fiebig A."/>
        </authorList>
    </citation>
    <scope>NUCLEOTIDE SEQUENCE [LARGE SCALE GENOMIC DNA]</scope>
</reference>
<dbReference type="Proteomes" id="UP001732700">
    <property type="component" value="Chromosome 4A"/>
</dbReference>
<reference evidence="1" key="2">
    <citation type="submission" date="2025-09" db="UniProtKB">
        <authorList>
            <consortium name="EnsemblPlants"/>
        </authorList>
    </citation>
    <scope>IDENTIFICATION</scope>
</reference>
<proteinExistence type="predicted"/>
<evidence type="ECO:0000313" key="1">
    <source>
        <dbReference type="EnsemblPlants" id="AVESA.00010b.r2.4AG0651040.1.CDS.1"/>
    </source>
</evidence>
<keyword evidence="2" id="KW-1185">Reference proteome</keyword>
<accession>A0ACD5WJQ5</accession>
<evidence type="ECO:0000313" key="2">
    <source>
        <dbReference type="Proteomes" id="UP001732700"/>
    </source>
</evidence>
<name>A0ACD5WJQ5_AVESA</name>
<dbReference type="EnsemblPlants" id="AVESA.00010b.r2.4AG0651040.1">
    <property type="protein sequence ID" value="AVESA.00010b.r2.4AG0651040.1.CDS.1"/>
    <property type="gene ID" value="AVESA.00010b.r2.4AG0651040"/>
</dbReference>
<protein>
    <submittedName>
        <fullName evidence="1">Uncharacterized protein</fullName>
    </submittedName>
</protein>
<organism evidence="1 2">
    <name type="scientific">Avena sativa</name>
    <name type="common">Oat</name>
    <dbReference type="NCBI Taxonomy" id="4498"/>
    <lineage>
        <taxon>Eukaryota</taxon>
        <taxon>Viridiplantae</taxon>
        <taxon>Streptophyta</taxon>
        <taxon>Embryophyta</taxon>
        <taxon>Tracheophyta</taxon>
        <taxon>Spermatophyta</taxon>
        <taxon>Magnoliopsida</taxon>
        <taxon>Liliopsida</taxon>
        <taxon>Poales</taxon>
        <taxon>Poaceae</taxon>
        <taxon>BOP clade</taxon>
        <taxon>Pooideae</taxon>
        <taxon>Poodae</taxon>
        <taxon>Poeae</taxon>
        <taxon>Poeae Chloroplast Group 1 (Aveneae type)</taxon>
        <taxon>Aveninae</taxon>
        <taxon>Avena</taxon>
    </lineage>
</organism>
<sequence>MANAVTAGAAASLLPGLPDEIVIWEVLVLLPPKSLLRCRAVCRAWRRTTSAPGFLLAHHGRQPSLPIVCEFKKSDGYYKDILTFDHRAAPAAARLQHFAQLDNDNSDFFSLQASCDGLLIIAACTTTYRPCLSVCNPATRQRALLRQPRDASLFSVLGMYLHRPSGEYRLLLYRTCNWLSIDRHDLLAERRIGCYISTLGSDQAPRYIGGPEAVSAVAFDTPALVRDSFHWSPVQKHKGKNGLVIVFDTTAESFRQIHAPIVPAKSYIFEMDGKLGIYNYDNAMKIVDIWMLADYEGEVWEHKCRVKLPVAEIRGLFGRREGQWDVIVASTDGVILLLISLGKWLFHVDIDGQLVDSFHRDCKKISACGLQLKHTLVPHTFFTALEEYAVNAAPFI</sequence>